<name>A0A6J5MKD1_9CAUD</name>
<dbReference type="GO" id="GO:0008233">
    <property type="term" value="F:peptidase activity"/>
    <property type="evidence" value="ECO:0007669"/>
    <property type="project" value="UniProtKB-KW"/>
</dbReference>
<keyword evidence="5" id="KW-1273">Viral capsid maturation</keyword>
<evidence type="ECO:0000313" key="8">
    <source>
        <dbReference type="EMBL" id="CAB4167337.1"/>
    </source>
</evidence>
<dbReference type="GO" id="GO:0046797">
    <property type="term" value="P:viral procapsid maturation"/>
    <property type="evidence" value="ECO:0007669"/>
    <property type="project" value="UniProtKB-KW"/>
</dbReference>
<proteinExistence type="predicted"/>
<evidence type="ECO:0000256" key="1">
    <source>
        <dbReference type="ARBA" id="ARBA00022612"/>
    </source>
</evidence>
<dbReference type="EMBL" id="LR796995">
    <property type="protein sequence ID" value="CAB4180205.1"/>
    <property type="molecule type" value="Genomic_DNA"/>
</dbReference>
<dbReference type="Pfam" id="PF04586">
    <property type="entry name" value="Peptidase_S78"/>
    <property type="match status" value="1"/>
</dbReference>
<keyword evidence="1" id="KW-1188">Viral release from host cell</keyword>
<protein>
    <submittedName>
        <fullName evidence="7">Prohead protease</fullName>
    </submittedName>
</protein>
<gene>
    <name evidence="9" type="ORF">UFOVP1047_14</name>
    <name evidence="7" type="ORF">UFOVP487_13</name>
    <name evidence="8" type="ORF">UFOVP869_10</name>
</gene>
<dbReference type="GO" id="GO:0006508">
    <property type="term" value="P:proteolysis"/>
    <property type="evidence" value="ECO:0007669"/>
    <property type="project" value="UniProtKB-KW"/>
</dbReference>
<dbReference type="InterPro" id="IPR054613">
    <property type="entry name" value="Peptidase_S78_dom"/>
</dbReference>
<evidence type="ECO:0000256" key="2">
    <source>
        <dbReference type="ARBA" id="ARBA00022670"/>
    </source>
</evidence>
<keyword evidence="4" id="KW-0118">Viral capsid assembly</keyword>
<evidence type="ECO:0000256" key="3">
    <source>
        <dbReference type="ARBA" id="ARBA00022801"/>
    </source>
</evidence>
<keyword evidence="3" id="KW-0378">Hydrolase</keyword>
<evidence type="ECO:0000256" key="4">
    <source>
        <dbReference type="ARBA" id="ARBA00022950"/>
    </source>
</evidence>
<reference evidence="7" key="1">
    <citation type="submission" date="2020-04" db="EMBL/GenBank/DDBJ databases">
        <authorList>
            <person name="Chiriac C."/>
            <person name="Salcher M."/>
            <person name="Ghai R."/>
            <person name="Kavagutti S V."/>
        </authorList>
    </citation>
    <scope>NUCLEOTIDE SEQUENCE</scope>
</reference>
<dbReference type="SUPFAM" id="SSF56563">
    <property type="entry name" value="Major capsid protein gp5"/>
    <property type="match status" value="1"/>
</dbReference>
<feature type="domain" description="Prohead serine protease" evidence="6">
    <location>
        <begin position="14"/>
        <end position="151"/>
    </location>
</feature>
<evidence type="ECO:0000259" key="6">
    <source>
        <dbReference type="Pfam" id="PF04586"/>
    </source>
</evidence>
<evidence type="ECO:0000313" key="9">
    <source>
        <dbReference type="EMBL" id="CAB4180205.1"/>
    </source>
</evidence>
<evidence type="ECO:0000256" key="5">
    <source>
        <dbReference type="ARBA" id="ARBA00023045"/>
    </source>
</evidence>
<evidence type="ECO:0000313" key="7">
    <source>
        <dbReference type="EMBL" id="CAB4145536.1"/>
    </source>
</evidence>
<dbReference type="EMBL" id="LR796803">
    <property type="protein sequence ID" value="CAB4167337.1"/>
    <property type="molecule type" value="Genomic_DNA"/>
</dbReference>
<sequence>MLKFISTDLTLDASAVEGVASRSISGVAVPYGVSATVSDGTKVIFEQGSLPTDGKAPKIYLNHNSEQAVGLISERVSTEQGMMFTARISKTALGEEALTLALDGVIDSVSVGVNPTKFKMQKDGTMLVQAADWIELSLVTGRPAFAGAVITDVAASEPESIPHEEVSEDIIQEEVSPQEKTTMSESTPVEATIPTSPVVFAEPKREFRMPSAAEYLASMHIGGSTFAKVNAAYHEAARKGQSSIEAALEQDLTTDIPGLLPVPVLGPVFQNYNFMRPIVSAFGTRAMPNGSGITFTRPVIQTSTLAGVQGTQGALVASQTMVLDANSVSRQTVAGTIQISQQTTDFSSPAAMNVILSDLAGQYMKSTDSIAAAFLIAKKQASGYTWTVTAGDVSTLIAGIYGAAENISATTNLFPTHLVCAVDVWKKLGSQVDDVNRPVFPAIGAPGLIGQNTLGAGSAASWSGMNPLGLEIVVDGNLASGTLLVVHAPAVEFYEAQQGMRSVENPDILARTFSYYGYFSSFAQYAQGGSAANSQFIQSITVA</sequence>
<keyword evidence="2 7" id="KW-0645">Protease</keyword>
<dbReference type="EMBL" id="LR796451">
    <property type="protein sequence ID" value="CAB4145536.1"/>
    <property type="molecule type" value="Genomic_DNA"/>
</dbReference>
<organism evidence="7">
    <name type="scientific">uncultured Caudovirales phage</name>
    <dbReference type="NCBI Taxonomy" id="2100421"/>
    <lineage>
        <taxon>Viruses</taxon>
        <taxon>Duplodnaviria</taxon>
        <taxon>Heunggongvirae</taxon>
        <taxon>Uroviricota</taxon>
        <taxon>Caudoviricetes</taxon>
        <taxon>Peduoviridae</taxon>
        <taxon>Maltschvirus</taxon>
        <taxon>Maltschvirus maltsch</taxon>
    </lineage>
</organism>
<accession>A0A6J5MKD1</accession>